<reference evidence="3 4" key="1">
    <citation type="submission" date="2018-06" db="EMBL/GenBank/DDBJ databases">
        <authorList>
            <consortium name="Pathogen Informatics"/>
            <person name="Doyle S."/>
        </authorList>
    </citation>
    <scope>NUCLEOTIDE SEQUENCE [LARGE SCALE GENOMIC DNA]</scope>
    <source>
        <strain evidence="3 4">NCTC8684</strain>
    </source>
</reference>
<keyword evidence="2" id="KW-0732">Signal</keyword>
<protein>
    <recommendedName>
        <fullName evidence="5">Lipoprotein</fullName>
    </recommendedName>
</protein>
<dbReference type="Proteomes" id="UP000254029">
    <property type="component" value="Unassembled WGS sequence"/>
</dbReference>
<organism evidence="3 4">
    <name type="scientific">Chromobacterium violaceum</name>
    <dbReference type="NCBI Taxonomy" id="536"/>
    <lineage>
        <taxon>Bacteria</taxon>
        <taxon>Pseudomonadati</taxon>
        <taxon>Pseudomonadota</taxon>
        <taxon>Betaproteobacteria</taxon>
        <taxon>Neisseriales</taxon>
        <taxon>Chromobacteriaceae</taxon>
        <taxon>Chromobacterium</taxon>
    </lineage>
</organism>
<dbReference type="PROSITE" id="PS51257">
    <property type="entry name" value="PROKAR_LIPOPROTEIN"/>
    <property type="match status" value="1"/>
</dbReference>
<accession>A0AAX2M5Q8</accession>
<dbReference type="EMBL" id="UIGR01000001">
    <property type="protein sequence ID" value="SUX31837.1"/>
    <property type="molecule type" value="Genomic_DNA"/>
</dbReference>
<name>A0AAX2M5Q8_CHRVL</name>
<proteinExistence type="predicted"/>
<gene>
    <name evidence="3" type="ORF">NCTC8684_00903</name>
</gene>
<evidence type="ECO:0000313" key="3">
    <source>
        <dbReference type="EMBL" id="SUX31837.1"/>
    </source>
</evidence>
<evidence type="ECO:0000256" key="2">
    <source>
        <dbReference type="SAM" id="SignalP"/>
    </source>
</evidence>
<sequence>MAFWVMKMKYGVLAALAAVFLMTGCEEKAKVESCWDADAKATVKGIFADSIVNIVKSNSQADEASIRKVLTVDLKNFMAVDINSIGAATCNADVEVVVKRDDGHKVSASAADVLFGIYPAEGGKKMYQVKDFSKLVNLVKDLDAAATGGQQVAQEDATSGATEESVQQ</sequence>
<feature type="signal peptide" evidence="2">
    <location>
        <begin position="1"/>
        <end position="17"/>
    </location>
</feature>
<feature type="chain" id="PRO_5044027609" description="Lipoprotein" evidence="2">
    <location>
        <begin position="18"/>
        <end position="168"/>
    </location>
</feature>
<feature type="region of interest" description="Disordered" evidence="1">
    <location>
        <begin position="149"/>
        <end position="168"/>
    </location>
</feature>
<evidence type="ECO:0008006" key="5">
    <source>
        <dbReference type="Google" id="ProtNLM"/>
    </source>
</evidence>
<evidence type="ECO:0000313" key="4">
    <source>
        <dbReference type="Proteomes" id="UP000254029"/>
    </source>
</evidence>
<comment type="caution">
    <text evidence="3">The sequence shown here is derived from an EMBL/GenBank/DDBJ whole genome shotgun (WGS) entry which is preliminary data.</text>
</comment>
<dbReference type="AlphaFoldDB" id="A0AAX2M5Q8"/>
<evidence type="ECO:0000256" key="1">
    <source>
        <dbReference type="SAM" id="MobiDB-lite"/>
    </source>
</evidence>